<dbReference type="InterPro" id="IPR037171">
    <property type="entry name" value="NagB/RpiA_transferase-like"/>
</dbReference>
<dbReference type="InterPro" id="IPR050313">
    <property type="entry name" value="Carb_Metab_HTH_regulators"/>
</dbReference>
<keyword evidence="4" id="KW-0808">Transferase</keyword>
<dbReference type="Proteomes" id="UP000231179">
    <property type="component" value="Chromosome"/>
</dbReference>
<evidence type="ECO:0000256" key="2">
    <source>
        <dbReference type="ARBA" id="ARBA00023163"/>
    </source>
</evidence>
<reference evidence="4 5" key="1">
    <citation type="submission" date="2017-11" db="EMBL/GenBank/DDBJ databases">
        <title>Complete genome sequence of Spiroplasma clarkii CN-5 (DSM 19994).</title>
        <authorList>
            <person name="Tsai Y.-M."/>
            <person name="Chang A."/>
            <person name="Lo W.-S."/>
            <person name="Kuo C.-H."/>
        </authorList>
    </citation>
    <scope>NUCLEOTIDE SEQUENCE [LARGE SCALE GENOMIC DNA]</scope>
    <source>
        <strain evidence="4 5">CN-5</strain>
    </source>
</reference>
<dbReference type="PANTHER" id="PTHR30363:SF44">
    <property type="entry name" value="AGA OPERON TRANSCRIPTIONAL REPRESSOR-RELATED"/>
    <property type="match status" value="1"/>
</dbReference>
<dbReference type="SMART" id="SM01134">
    <property type="entry name" value="DeoRC"/>
    <property type="match status" value="1"/>
</dbReference>
<keyword evidence="2" id="KW-0804">Transcription</keyword>
<keyword evidence="1" id="KW-0805">Transcription regulation</keyword>
<dbReference type="SUPFAM" id="SSF100950">
    <property type="entry name" value="NagB/RpiA/CoA transferase-like"/>
    <property type="match status" value="1"/>
</dbReference>
<feature type="domain" description="HTH deoR-type" evidence="3">
    <location>
        <begin position="5"/>
        <end position="60"/>
    </location>
</feature>
<dbReference type="InterPro" id="IPR014036">
    <property type="entry name" value="DeoR-like_C"/>
</dbReference>
<keyword evidence="5" id="KW-1185">Reference proteome</keyword>
<evidence type="ECO:0000313" key="5">
    <source>
        <dbReference type="Proteomes" id="UP000231179"/>
    </source>
</evidence>
<dbReference type="PANTHER" id="PTHR30363">
    <property type="entry name" value="HTH-TYPE TRANSCRIPTIONAL REGULATOR SRLR-RELATED"/>
    <property type="match status" value="1"/>
</dbReference>
<evidence type="ECO:0000313" key="4">
    <source>
        <dbReference type="EMBL" id="ATX71115.1"/>
    </source>
</evidence>
<dbReference type="AlphaFoldDB" id="A0A2K8KHG2"/>
<dbReference type="InterPro" id="IPR036390">
    <property type="entry name" value="WH_DNA-bd_sf"/>
</dbReference>
<dbReference type="InterPro" id="IPR001034">
    <property type="entry name" value="DeoR_HTH"/>
</dbReference>
<proteinExistence type="predicted"/>
<organism evidence="4 5">
    <name type="scientific">Spiroplasma clarkii</name>
    <dbReference type="NCBI Taxonomy" id="2139"/>
    <lineage>
        <taxon>Bacteria</taxon>
        <taxon>Bacillati</taxon>
        <taxon>Mycoplasmatota</taxon>
        <taxon>Mollicutes</taxon>
        <taxon>Entomoplasmatales</taxon>
        <taxon>Spiroplasmataceae</taxon>
        <taxon>Spiroplasma</taxon>
    </lineage>
</organism>
<dbReference type="EMBL" id="CP024870">
    <property type="protein sequence ID" value="ATX71115.1"/>
    <property type="molecule type" value="Genomic_DNA"/>
</dbReference>
<dbReference type="GO" id="GO:0016740">
    <property type="term" value="F:transferase activity"/>
    <property type="evidence" value="ECO:0007669"/>
    <property type="project" value="UniProtKB-KW"/>
</dbReference>
<sequence length="235" mass="27361">MSKNRTKKIIDYIQEKNVRSTKTLLKKSNLFECSKITIRRELHKLEAMGYLKLKYGSIDILTYEKYNSDKVYDLFDFDKHYETISSEAIELIDEDDSLFVTSGKTMHYFVKKINKPISLLLTNSVEIAFAAINNGYIKKTIIFGGIINKEKRSTYGPMLEDHINEINVDKLFMSCDHYDSDYIYCNDIYESFIIKKMIENAAKKFMLVDYTKVNSRGTIKTCSKDIFEAIITNSI</sequence>
<dbReference type="SUPFAM" id="SSF46785">
    <property type="entry name" value="Winged helix' DNA-binding domain"/>
    <property type="match status" value="1"/>
</dbReference>
<evidence type="ECO:0000259" key="3">
    <source>
        <dbReference type="SMART" id="SM00420"/>
    </source>
</evidence>
<protein>
    <submittedName>
        <fullName evidence="4">DeoR family transcriptional regulator, lactose phosphotransferase system repressor</fullName>
    </submittedName>
</protein>
<dbReference type="Gene3D" id="3.40.50.1360">
    <property type="match status" value="1"/>
</dbReference>
<dbReference type="GO" id="GO:0003700">
    <property type="term" value="F:DNA-binding transcription factor activity"/>
    <property type="evidence" value="ECO:0007669"/>
    <property type="project" value="InterPro"/>
</dbReference>
<dbReference type="Pfam" id="PF08220">
    <property type="entry name" value="HTH_DeoR"/>
    <property type="match status" value="1"/>
</dbReference>
<accession>A0A2K8KHG2</accession>
<dbReference type="SMART" id="SM00420">
    <property type="entry name" value="HTH_DEOR"/>
    <property type="match status" value="1"/>
</dbReference>
<evidence type="ECO:0000256" key="1">
    <source>
        <dbReference type="ARBA" id="ARBA00023015"/>
    </source>
</evidence>
<dbReference type="Pfam" id="PF00455">
    <property type="entry name" value="DeoRC"/>
    <property type="match status" value="1"/>
</dbReference>
<gene>
    <name evidence="4" type="primary">lacR</name>
    <name evidence="4" type="ORF">SCLAR_v1c08020</name>
</gene>
<dbReference type="RefSeq" id="WP_100254656.1">
    <property type="nucleotide sequence ID" value="NZ_CP024870.1"/>
</dbReference>
<name>A0A2K8KHG2_9MOLU</name>